<gene>
    <name evidence="1" type="ORF">PROFUN_14461</name>
</gene>
<dbReference type="EMBL" id="MDYQ01000335">
    <property type="protein sequence ID" value="PRP76338.1"/>
    <property type="molecule type" value="Genomic_DNA"/>
</dbReference>
<accession>A0A2P6MXC5</accession>
<keyword evidence="2" id="KW-1185">Reference proteome</keyword>
<dbReference type="Proteomes" id="UP000241769">
    <property type="component" value="Unassembled WGS sequence"/>
</dbReference>
<protein>
    <submittedName>
        <fullName evidence="1">Uncharacterized protein</fullName>
    </submittedName>
</protein>
<reference evidence="1 2" key="1">
    <citation type="journal article" date="2018" name="Genome Biol. Evol.">
        <title>Multiple Roots of Fruiting Body Formation in Amoebozoa.</title>
        <authorList>
            <person name="Hillmann F."/>
            <person name="Forbes G."/>
            <person name="Novohradska S."/>
            <person name="Ferling I."/>
            <person name="Riege K."/>
            <person name="Groth M."/>
            <person name="Westermann M."/>
            <person name="Marz M."/>
            <person name="Spaller T."/>
            <person name="Winckler T."/>
            <person name="Schaap P."/>
            <person name="Glockner G."/>
        </authorList>
    </citation>
    <scope>NUCLEOTIDE SEQUENCE [LARGE SCALE GENOMIC DNA]</scope>
    <source>
        <strain evidence="1 2">Jena</strain>
    </source>
</reference>
<comment type="caution">
    <text evidence="1">The sequence shown here is derived from an EMBL/GenBank/DDBJ whole genome shotgun (WGS) entry which is preliminary data.</text>
</comment>
<name>A0A2P6MXC5_9EUKA</name>
<evidence type="ECO:0000313" key="2">
    <source>
        <dbReference type="Proteomes" id="UP000241769"/>
    </source>
</evidence>
<organism evidence="1 2">
    <name type="scientific">Planoprotostelium fungivorum</name>
    <dbReference type="NCBI Taxonomy" id="1890364"/>
    <lineage>
        <taxon>Eukaryota</taxon>
        <taxon>Amoebozoa</taxon>
        <taxon>Evosea</taxon>
        <taxon>Variosea</taxon>
        <taxon>Cavosteliida</taxon>
        <taxon>Cavosteliaceae</taxon>
        <taxon>Planoprotostelium</taxon>
    </lineage>
</organism>
<sequence>MNMQNIKDNTVAQDDEFLKCSFEETAKILFGAAIFAVKDN</sequence>
<dbReference type="InParanoid" id="A0A2P6MXC5"/>
<evidence type="ECO:0000313" key="1">
    <source>
        <dbReference type="EMBL" id="PRP76338.1"/>
    </source>
</evidence>
<dbReference type="Gene3D" id="1.10.150.390">
    <property type="match status" value="1"/>
</dbReference>
<proteinExistence type="predicted"/>
<dbReference type="AlphaFoldDB" id="A0A2P6MXC5"/>